<proteinExistence type="predicted"/>
<evidence type="ECO:0000313" key="1">
    <source>
        <dbReference type="EMBL" id="OAD54166.1"/>
    </source>
</evidence>
<organism evidence="1 2">
    <name type="scientific">Eufriesea mexicana</name>
    <dbReference type="NCBI Taxonomy" id="516756"/>
    <lineage>
        <taxon>Eukaryota</taxon>
        <taxon>Metazoa</taxon>
        <taxon>Ecdysozoa</taxon>
        <taxon>Arthropoda</taxon>
        <taxon>Hexapoda</taxon>
        <taxon>Insecta</taxon>
        <taxon>Pterygota</taxon>
        <taxon>Neoptera</taxon>
        <taxon>Endopterygota</taxon>
        <taxon>Hymenoptera</taxon>
        <taxon>Apocrita</taxon>
        <taxon>Aculeata</taxon>
        <taxon>Apoidea</taxon>
        <taxon>Anthophila</taxon>
        <taxon>Apidae</taxon>
        <taxon>Eufriesea</taxon>
    </lineage>
</organism>
<gene>
    <name evidence="1" type="ORF">WN48_08296</name>
</gene>
<dbReference type="EMBL" id="KQ765071">
    <property type="protein sequence ID" value="OAD54166.1"/>
    <property type="molecule type" value="Genomic_DNA"/>
</dbReference>
<protein>
    <submittedName>
        <fullName evidence="1">Uncharacterized protein</fullName>
    </submittedName>
</protein>
<evidence type="ECO:0000313" key="2">
    <source>
        <dbReference type="Proteomes" id="UP000250275"/>
    </source>
</evidence>
<name>A0A310SBI0_9HYME</name>
<reference evidence="1 2" key="1">
    <citation type="submission" date="2015-07" db="EMBL/GenBank/DDBJ databases">
        <title>The genome of Eufriesea mexicana.</title>
        <authorList>
            <person name="Pan H."/>
            <person name="Kapheim K."/>
        </authorList>
    </citation>
    <scope>NUCLEOTIDE SEQUENCE [LARGE SCALE GENOMIC DNA]</scope>
    <source>
        <strain evidence="1">0111107269</strain>
        <tissue evidence="1">Whole body</tissue>
    </source>
</reference>
<accession>A0A310SBI0</accession>
<keyword evidence="2" id="KW-1185">Reference proteome</keyword>
<dbReference type="AlphaFoldDB" id="A0A310SBI0"/>
<dbReference type="Proteomes" id="UP000250275">
    <property type="component" value="Unassembled WGS sequence"/>
</dbReference>
<sequence length="88" mass="9561">MQLGNPDRFSPLALRVMKVCACLLTITGSQLRDDQLFPPLQPSPRQNTRLDASHHHPPCYVGGDFRIGNAIQGGCTWVAGGCADDARE</sequence>